<dbReference type="Proteomes" id="UP000198935">
    <property type="component" value="Unassembled WGS sequence"/>
</dbReference>
<evidence type="ECO:0000256" key="8">
    <source>
        <dbReference type="ARBA" id="ARBA00022777"/>
    </source>
</evidence>
<keyword evidence="16" id="KW-1185">Reference proteome</keyword>
<dbReference type="PRINTS" id="PR00344">
    <property type="entry name" value="BCTRLSENSOR"/>
</dbReference>
<evidence type="ECO:0000259" key="14">
    <source>
        <dbReference type="PROSITE" id="PS50885"/>
    </source>
</evidence>
<dbReference type="EC" id="2.7.13.3" evidence="3"/>
<dbReference type="SMART" id="SM00388">
    <property type="entry name" value="HisKA"/>
    <property type="match status" value="1"/>
</dbReference>
<dbReference type="InterPro" id="IPR036097">
    <property type="entry name" value="HisK_dim/P_sf"/>
</dbReference>
<dbReference type="Pfam" id="PF00672">
    <property type="entry name" value="HAMP"/>
    <property type="match status" value="1"/>
</dbReference>
<keyword evidence="12" id="KW-0812">Transmembrane</keyword>
<keyword evidence="7" id="KW-0547">Nucleotide-binding</keyword>
<keyword evidence="6" id="KW-0808">Transferase</keyword>
<evidence type="ECO:0000313" key="15">
    <source>
        <dbReference type="EMBL" id="SDZ64462.1"/>
    </source>
</evidence>
<organism evidence="15 16">
    <name type="scientific">Evansella caseinilytica</name>
    <dbReference type="NCBI Taxonomy" id="1503961"/>
    <lineage>
        <taxon>Bacteria</taxon>
        <taxon>Bacillati</taxon>
        <taxon>Bacillota</taxon>
        <taxon>Bacilli</taxon>
        <taxon>Bacillales</taxon>
        <taxon>Bacillaceae</taxon>
        <taxon>Evansella</taxon>
    </lineage>
</organism>
<evidence type="ECO:0000256" key="9">
    <source>
        <dbReference type="ARBA" id="ARBA00022840"/>
    </source>
</evidence>
<evidence type="ECO:0000256" key="11">
    <source>
        <dbReference type="ARBA" id="ARBA00023136"/>
    </source>
</evidence>
<sequence>MTIFMAEQLAAQIVNDEERYLPSDGEKNQEILPEQWLDSNVYIVGNEGMVFSTNRLKGPRFGPFIPQSILTSEKEVQRIQINTEEESRLYVVKVPILLEDVQLGWVIVTQSEEELTEVNQEYGLLAVMLVSLALLGWAAIYLLSRKLSAPIKHVANGAKKVQAGDYHVELSEDSKVQEVHELVRSFKEMANRLEQLESLRTELLAGVTHELKTPVTSISGLLQALKDDVVSGEEAKEFLAISLKETERMQKMIGDLLAFNSFSANQFPVNKTKESINDLVAEFTHQWNITNDDGTVELDVRLLEKDCEVSTDGARLQQILVNLLNNARQSLEKHGVIRVTVRRVGDNIEIAVQDNGVGIPVKEQGLIFERFYRGENKKYKVRGLGLGLPFSKMIARALGGDLLLKSSSSEGTTFAILLPIDYHKLLSEKE</sequence>
<dbReference type="STRING" id="1503961.SAMN05421736_12451"/>
<dbReference type="Pfam" id="PF00512">
    <property type="entry name" value="HisKA"/>
    <property type="match status" value="1"/>
</dbReference>
<dbReference type="InterPro" id="IPR005467">
    <property type="entry name" value="His_kinase_dom"/>
</dbReference>
<evidence type="ECO:0000256" key="6">
    <source>
        <dbReference type="ARBA" id="ARBA00022679"/>
    </source>
</evidence>
<evidence type="ECO:0000256" key="4">
    <source>
        <dbReference type="ARBA" id="ARBA00022475"/>
    </source>
</evidence>
<feature type="transmembrane region" description="Helical" evidence="12">
    <location>
        <begin position="122"/>
        <end position="143"/>
    </location>
</feature>
<accession>A0A1H3UPT1</accession>
<evidence type="ECO:0000256" key="5">
    <source>
        <dbReference type="ARBA" id="ARBA00022553"/>
    </source>
</evidence>
<evidence type="ECO:0000256" key="7">
    <source>
        <dbReference type="ARBA" id="ARBA00022741"/>
    </source>
</evidence>
<dbReference type="Gene3D" id="3.30.565.10">
    <property type="entry name" value="Histidine kinase-like ATPase, C-terminal domain"/>
    <property type="match status" value="1"/>
</dbReference>
<keyword evidence="11 12" id="KW-0472">Membrane</keyword>
<dbReference type="GO" id="GO:0005886">
    <property type="term" value="C:plasma membrane"/>
    <property type="evidence" value="ECO:0007669"/>
    <property type="project" value="UniProtKB-SubCell"/>
</dbReference>
<dbReference type="InterPro" id="IPR050736">
    <property type="entry name" value="Sensor_HK_Regulatory"/>
</dbReference>
<evidence type="ECO:0000256" key="12">
    <source>
        <dbReference type="SAM" id="Phobius"/>
    </source>
</evidence>
<evidence type="ECO:0000259" key="13">
    <source>
        <dbReference type="PROSITE" id="PS50109"/>
    </source>
</evidence>
<feature type="domain" description="Histidine kinase" evidence="13">
    <location>
        <begin position="206"/>
        <end position="422"/>
    </location>
</feature>
<protein>
    <recommendedName>
        <fullName evidence="3">histidine kinase</fullName>
        <ecNumber evidence="3">2.7.13.3</ecNumber>
    </recommendedName>
</protein>
<dbReference type="PROSITE" id="PS50109">
    <property type="entry name" value="HIS_KIN"/>
    <property type="match status" value="1"/>
</dbReference>
<dbReference type="InterPro" id="IPR003660">
    <property type="entry name" value="HAMP_dom"/>
</dbReference>
<comment type="catalytic activity">
    <reaction evidence="1">
        <text>ATP + protein L-histidine = ADP + protein N-phospho-L-histidine.</text>
        <dbReference type="EC" id="2.7.13.3"/>
    </reaction>
</comment>
<comment type="subcellular location">
    <subcellularLocation>
        <location evidence="2">Cell membrane</location>
        <topology evidence="2">Multi-pass membrane protein</topology>
    </subcellularLocation>
</comment>
<feature type="domain" description="HAMP" evidence="14">
    <location>
        <begin position="145"/>
        <end position="198"/>
    </location>
</feature>
<dbReference type="InterPro" id="IPR004358">
    <property type="entry name" value="Sig_transdc_His_kin-like_C"/>
</dbReference>
<dbReference type="CDD" id="cd00082">
    <property type="entry name" value="HisKA"/>
    <property type="match status" value="1"/>
</dbReference>
<keyword evidence="4" id="KW-1003">Cell membrane</keyword>
<dbReference type="SUPFAM" id="SSF158472">
    <property type="entry name" value="HAMP domain-like"/>
    <property type="match status" value="1"/>
</dbReference>
<evidence type="ECO:0000256" key="3">
    <source>
        <dbReference type="ARBA" id="ARBA00012438"/>
    </source>
</evidence>
<dbReference type="SMART" id="SM00387">
    <property type="entry name" value="HATPase_c"/>
    <property type="match status" value="1"/>
</dbReference>
<dbReference type="CDD" id="cd00075">
    <property type="entry name" value="HATPase"/>
    <property type="match status" value="1"/>
</dbReference>
<dbReference type="AlphaFoldDB" id="A0A1H3UPT1"/>
<gene>
    <name evidence="15" type="ORF">SAMN05421736_12451</name>
</gene>
<dbReference type="SMART" id="SM00304">
    <property type="entry name" value="HAMP"/>
    <property type="match status" value="1"/>
</dbReference>
<keyword evidence="10" id="KW-0902">Two-component regulatory system</keyword>
<keyword evidence="9" id="KW-0067">ATP-binding</keyword>
<dbReference type="InterPro" id="IPR036890">
    <property type="entry name" value="HATPase_C_sf"/>
</dbReference>
<evidence type="ECO:0000313" key="16">
    <source>
        <dbReference type="Proteomes" id="UP000198935"/>
    </source>
</evidence>
<keyword evidence="5" id="KW-0597">Phosphoprotein</keyword>
<dbReference type="EMBL" id="FNPI01000024">
    <property type="protein sequence ID" value="SDZ64462.1"/>
    <property type="molecule type" value="Genomic_DNA"/>
</dbReference>
<reference evidence="16" key="1">
    <citation type="submission" date="2016-10" db="EMBL/GenBank/DDBJ databases">
        <authorList>
            <person name="Varghese N."/>
            <person name="Submissions S."/>
        </authorList>
    </citation>
    <scope>NUCLEOTIDE SEQUENCE [LARGE SCALE GENOMIC DNA]</scope>
    <source>
        <strain evidence="16">SP</strain>
    </source>
</reference>
<dbReference type="FunFam" id="1.10.287.130:FF:000001">
    <property type="entry name" value="Two-component sensor histidine kinase"/>
    <property type="match status" value="1"/>
</dbReference>
<dbReference type="CDD" id="cd06225">
    <property type="entry name" value="HAMP"/>
    <property type="match status" value="1"/>
</dbReference>
<dbReference type="GO" id="GO:0005524">
    <property type="term" value="F:ATP binding"/>
    <property type="evidence" value="ECO:0007669"/>
    <property type="project" value="UniProtKB-KW"/>
</dbReference>
<evidence type="ECO:0000256" key="10">
    <source>
        <dbReference type="ARBA" id="ARBA00023012"/>
    </source>
</evidence>
<dbReference type="Gene3D" id="1.10.287.130">
    <property type="match status" value="1"/>
</dbReference>
<keyword evidence="8 15" id="KW-0418">Kinase</keyword>
<dbReference type="GO" id="GO:0000155">
    <property type="term" value="F:phosphorelay sensor kinase activity"/>
    <property type="evidence" value="ECO:0007669"/>
    <property type="project" value="InterPro"/>
</dbReference>
<dbReference type="PANTHER" id="PTHR43711">
    <property type="entry name" value="TWO-COMPONENT HISTIDINE KINASE"/>
    <property type="match status" value="1"/>
</dbReference>
<dbReference type="Pfam" id="PF02518">
    <property type="entry name" value="HATPase_c"/>
    <property type="match status" value="1"/>
</dbReference>
<dbReference type="InterPro" id="IPR003594">
    <property type="entry name" value="HATPase_dom"/>
</dbReference>
<evidence type="ECO:0000256" key="1">
    <source>
        <dbReference type="ARBA" id="ARBA00000085"/>
    </source>
</evidence>
<evidence type="ECO:0000256" key="2">
    <source>
        <dbReference type="ARBA" id="ARBA00004651"/>
    </source>
</evidence>
<dbReference type="SUPFAM" id="SSF55874">
    <property type="entry name" value="ATPase domain of HSP90 chaperone/DNA topoisomerase II/histidine kinase"/>
    <property type="match status" value="1"/>
</dbReference>
<name>A0A1H3UPT1_9BACI</name>
<proteinExistence type="predicted"/>
<keyword evidence="12" id="KW-1133">Transmembrane helix</keyword>
<dbReference type="InterPro" id="IPR003661">
    <property type="entry name" value="HisK_dim/P_dom"/>
</dbReference>
<dbReference type="PROSITE" id="PS50885">
    <property type="entry name" value="HAMP"/>
    <property type="match status" value="1"/>
</dbReference>
<dbReference type="Gene3D" id="6.10.340.10">
    <property type="match status" value="1"/>
</dbReference>
<dbReference type="PANTHER" id="PTHR43711:SF26">
    <property type="entry name" value="SENSOR HISTIDINE KINASE RCSC"/>
    <property type="match status" value="1"/>
</dbReference>
<dbReference type="SUPFAM" id="SSF47384">
    <property type="entry name" value="Homodimeric domain of signal transducing histidine kinase"/>
    <property type="match status" value="1"/>
</dbReference>